<dbReference type="STRING" id="983964.A0A2T4AIT9"/>
<dbReference type="InterPro" id="IPR050309">
    <property type="entry name" value="Type-B_Carboxylest/Lipase"/>
</dbReference>
<dbReference type="Proteomes" id="UP000241690">
    <property type="component" value="Unassembled WGS sequence"/>
</dbReference>
<dbReference type="SUPFAM" id="SSF53474">
    <property type="entry name" value="alpha/beta-Hydrolases"/>
    <property type="match status" value="1"/>
</dbReference>
<feature type="domain" description="Carboxylesterase type B" evidence="1">
    <location>
        <begin position="58"/>
        <end position="547"/>
    </location>
</feature>
<evidence type="ECO:0000313" key="3">
    <source>
        <dbReference type="Proteomes" id="UP000241690"/>
    </source>
</evidence>
<evidence type="ECO:0000313" key="2">
    <source>
        <dbReference type="EMBL" id="PTB57004.1"/>
    </source>
</evidence>
<dbReference type="PROSITE" id="PS00941">
    <property type="entry name" value="CARBOXYLESTERASE_B_2"/>
    <property type="match status" value="1"/>
</dbReference>
<keyword evidence="3" id="KW-1185">Reference proteome</keyword>
<protein>
    <recommendedName>
        <fullName evidence="1">Carboxylesterase type B domain-containing protein</fullName>
    </recommendedName>
</protein>
<dbReference type="RefSeq" id="XP_024776681.1">
    <property type="nucleotide sequence ID" value="XM_024914936.1"/>
</dbReference>
<dbReference type="AlphaFoldDB" id="A0A2T4AIT9"/>
<dbReference type="Pfam" id="PF00135">
    <property type="entry name" value="COesterase"/>
    <property type="match status" value="1"/>
</dbReference>
<dbReference type="GeneID" id="36623502"/>
<accession>A0A2T4AIT9</accession>
<name>A0A2T4AIT9_TRIHA</name>
<gene>
    <name evidence="2" type="ORF">M431DRAFT_4098</name>
</gene>
<dbReference type="PANTHER" id="PTHR11559">
    <property type="entry name" value="CARBOXYLESTERASE"/>
    <property type="match status" value="1"/>
</dbReference>
<organism evidence="2 3">
    <name type="scientific">Trichoderma harzianum CBS 226.95</name>
    <dbReference type="NCBI Taxonomy" id="983964"/>
    <lineage>
        <taxon>Eukaryota</taxon>
        <taxon>Fungi</taxon>
        <taxon>Dikarya</taxon>
        <taxon>Ascomycota</taxon>
        <taxon>Pezizomycotina</taxon>
        <taxon>Sordariomycetes</taxon>
        <taxon>Hypocreomycetidae</taxon>
        <taxon>Hypocreales</taxon>
        <taxon>Hypocreaceae</taxon>
        <taxon>Trichoderma</taxon>
    </lineage>
</organism>
<proteinExistence type="predicted"/>
<dbReference type="InterPro" id="IPR002018">
    <property type="entry name" value="CarbesteraseB"/>
</dbReference>
<evidence type="ECO:0000259" key="1">
    <source>
        <dbReference type="Pfam" id="PF00135"/>
    </source>
</evidence>
<dbReference type="Gene3D" id="3.40.50.1820">
    <property type="entry name" value="alpha/beta hydrolase"/>
    <property type="match status" value="1"/>
</dbReference>
<sequence length="608" mass="67911">MSDSRNKGKMASIVVAQVEPPELKLPWGAWRAAVSEVDSKVRDLFSTGSSLILNMEIDTSQIYVLKNIRFGSKPVRFAAPSFPDWEDDSLQNITSGTTCIQIDTTKLRNPPGGRDRLGDPNKAARTLKLTDQSEDCLFLDIYVPVSAFQSEAESLPVIVWIYGGAYAFGSKDQDTILYRGDAVVKSSGYKAIFVVGNYRVGAFGWLAGSYMEEVAQPNAGLYDQALLFQWVQEHIGKVKGDKSQISVWGESAGAGSILHHLIREDGQVDPLFNTFAVQSPAFEWAWDNSQDGRLDGIYKKFSNLAGCKAEYDIDCLRAADSSTLISANQELFEQVRKTGLFPVGPAVDGKWIKSIPAVTLSKGKHWNGIKSAIISHCENESAHFTPKHVDSEEKFDTFLNEFLPGQRLEPQRRAIKKQYDCKLTFGGDYQKCLAAIIQHASFNCNARYLFDAYPDESYMMSYGYPITQYAYHASDIIPLFASNAEQVEHLLRKTGVPGFLAQGYAEPLIAKVSPHLRQYFASLAIYGDPNKPLQRGIPDWPIADGSDDELRNVMRVWWRGLENSYFELSNDTQNLRSACSFWTKLAREIVGEKGQNTQENLGESRDEL</sequence>
<dbReference type="InterPro" id="IPR019819">
    <property type="entry name" value="Carboxylesterase_B_CS"/>
</dbReference>
<dbReference type="InterPro" id="IPR029058">
    <property type="entry name" value="AB_hydrolase_fold"/>
</dbReference>
<reference evidence="2 3" key="1">
    <citation type="submission" date="2016-07" db="EMBL/GenBank/DDBJ databases">
        <title>Multiple horizontal gene transfer events from other fungi enriched the ability of initially mycotrophic Trichoderma (Ascomycota) to feed on dead plant biomass.</title>
        <authorList>
            <consortium name="DOE Joint Genome Institute"/>
            <person name="Aerts A."/>
            <person name="Atanasova L."/>
            <person name="Chenthamara K."/>
            <person name="Zhang J."/>
            <person name="Grujic M."/>
            <person name="Henrissat B."/>
            <person name="Kuo A."/>
            <person name="Salamov A."/>
            <person name="Lipzen A."/>
            <person name="Labutti K."/>
            <person name="Barry K."/>
            <person name="Miao Y."/>
            <person name="Rahimi M.J."/>
            <person name="Shen Q."/>
            <person name="Grigoriev I.V."/>
            <person name="Kubicek C.P."/>
            <person name="Druzhinina I.S."/>
        </authorList>
    </citation>
    <scope>NUCLEOTIDE SEQUENCE [LARGE SCALE GENOMIC DNA]</scope>
    <source>
        <strain evidence="2 3">CBS 226.95</strain>
    </source>
</reference>
<dbReference type="EMBL" id="KZ679678">
    <property type="protein sequence ID" value="PTB57004.1"/>
    <property type="molecule type" value="Genomic_DNA"/>
</dbReference>